<keyword evidence="1" id="KW-0732">Signal</keyword>
<evidence type="ECO:0000313" key="2">
    <source>
        <dbReference type="EMBL" id="GLI03196.1"/>
    </source>
</evidence>
<evidence type="ECO:0000256" key="1">
    <source>
        <dbReference type="SAM" id="SignalP"/>
    </source>
</evidence>
<dbReference type="PIRSF" id="PIRSF029171">
    <property type="entry name" value="Esterase_LipA"/>
    <property type="match status" value="1"/>
</dbReference>
<feature type="signal peptide" evidence="1">
    <location>
        <begin position="1"/>
        <end position="29"/>
    </location>
</feature>
<comment type="caution">
    <text evidence="2">The sequence shown here is derived from an EMBL/GenBank/DDBJ whole genome shotgun (WGS) entry which is preliminary data.</text>
</comment>
<accession>A0ABQ5R8U9</accession>
<name>A0ABQ5R8U9_9ACTN</name>
<gene>
    <name evidence="2" type="ORF">Pa4123_84740</name>
</gene>
<dbReference type="Gene3D" id="3.40.50.1820">
    <property type="entry name" value="alpha/beta hydrolase"/>
    <property type="match status" value="2"/>
</dbReference>
<organism evidence="2 3">
    <name type="scientific">Phytohabitans aurantiacus</name>
    <dbReference type="NCBI Taxonomy" id="3016789"/>
    <lineage>
        <taxon>Bacteria</taxon>
        <taxon>Bacillati</taxon>
        <taxon>Actinomycetota</taxon>
        <taxon>Actinomycetes</taxon>
        <taxon>Micromonosporales</taxon>
        <taxon>Micromonosporaceae</taxon>
    </lineage>
</organism>
<keyword evidence="3" id="KW-1185">Reference proteome</keyword>
<dbReference type="EMBL" id="BSDI01000078">
    <property type="protein sequence ID" value="GLI03196.1"/>
    <property type="molecule type" value="Genomic_DNA"/>
</dbReference>
<dbReference type="InterPro" id="IPR005152">
    <property type="entry name" value="Lipase_secreted"/>
</dbReference>
<dbReference type="SUPFAM" id="SSF53474">
    <property type="entry name" value="alpha/beta-Hydrolases"/>
    <property type="match status" value="1"/>
</dbReference>
<dbReference type="RefSeq" id="WP_281905212.1">
    <property type="nucleotide sequence ID" value="NZ_BSDI01000078.1"/>
</dbReference>
<protein>
    <submittedName>
        <fullName evidence="2">Lipase</fullName>
    </submittedName>
</protein>
<feature type="chain" id="PRO_5045554402" evidence="1">
    <location>
        <begin position="30"/>
        <end position="378"/>
    </location>
</feature>
<reference evidence="2" key="1">
    <citation type="submission" date="2022-12" db="EMBL/GenBank/DDBJ databases">
        <title>New Phytohabitans aurantiacus sp. RD004123 nov., an actinomycete isolated from soil.</title>
        <authorList>
            <person name="Triningsih D.W."/>
            <person name="Harunari E."/>
            <person name="Igarashi Y."/>
        </authorList>
    </citation>
    <scope>NUCLEOTIDE SEQUENCE</scope>
    <source>
        <strain evidence="2">RD004123</strain>
    </source>
</reference>
<proteinExistence type="predicted"/>
<sequence>MRAIRAIRAIATVTATAIVAVGAAVPASAGHRPTAPGRLVSAEPLPDELRLPGAGTAWRLRYTSTSWSGRATVVSGTLSLPPGRPPRHGWPVVSLAPGFGGTPDACAPSRAGVPPFALPFGQALLAAGYAVAVTDYEGIGTPGESSVVHGPAEAYSAIDIVRAARRLAAVSRVWAAVGYSLGGHAALWAGHLARRYAPELRHTGTVAIAATTQWTAQFAAPPFRDPAAPFSPIVPYMGRTLALTHPGEFRAADWFTPAGLDLVELAGRACVEEMAGTIAGVTNGAALRDPAAAADAFAALLAPHEVPIGRYREPVRLAHGTADTLPAALSEITAGQLAAAGTDVEYTPVPGADHFTVLAAVARATVDWLAEMFTGVPG</sequence>
<dbReference type="Proteomes" id="UP001144280">
    <property type="component" value="Unassembled WGS sequence"/>
</dbReference>
<evidence type="ECO:0000313" key="3">
    <source>
        <dbReference type="Proteomes" id="UP001144280"/>
    </source>
</evidence>
<dbReference type="Pfam" id="PF03583">
    <property type="entry name" value="LIP"/>
    <property type="match status" value="1"/>
</dbReference>
<dbReference type="PANTHER" id="PTHR34853">
    <property type="match status" value="1"/>
</dbReference>
<dbReference type="PANTHER" id="PTHR34853:SF1">
    <property type="entry name" value="LIPASE 5"/>
    <property type="match status" value="1"/>
</dbReference>
<dbReference type="InterPro" id="IPR029058">
    <property type="entry name" value="AB_hydrolase_fold"/>
</dbReference>